<comment type="caution">
    <text evidence="10">The sequence shown here is derived from an EMBL/GenBank/DDBJ whole genome shotgun (WGS) entry which is preliminary data.</text>
</comment>
<evidence type="ECO:0000256" key="1">
    <source>
        <dbReference type="ARBA" id="ARBA00004374"/>
    </source>
</evidence>
<protein>
    <submittedName>
        <fullName evidence="10">Sorting and assembly machinery component like</fullName>
    </submittedName>
</protein>
<keyword evidence="5" id="KW-0934">Plastid</keyword>
<evidence type="ECO:0000256" key="5">
    <source>
        <dbReference type="ARBA" id="ARBA00022805"/>
    </source>
</evidence>
<dbReference type="Pfam" id="PF01103">
    <property type="entry name" value="Omp85"/>
    <property type="match status" value="1"/>
</dbReference>
<dbReference type="FunFam" id="3.10.20.310:FF:000016">
    <property type="entry name" value="Outer membrane OMP85 family protein"/>
    <property type="match status" value="1"/>
</dbReference>
<dbReference type="PANTHER" id="PTHR12815">
    <property type="entry name" value="SORTING AND ASSEMBLY MACHINERY SAMM50 PROTEIN FAMILY MEMBER"/>
    <property type="match status" value="1"/>
</dbReference>
<keyword evidence="4" id="KW-0812">Transmembrane</keyword>
<dbReference type="InterPro" id="IPR039910">
    <property type="entry name" value="D15-like"/>
</dbReference>
<keyword evidence="3" id="KW-1134">Transmembrane beta strand</keyword>
<keyword evidence="11" id="KW-1185">Reference proteome</keyword>
<dbReference type="GO" id="GO:0005741">
    <property type="term" value="C:mitochondrial outer membrane"/>
    <property type="evidence" value="ECO:0007669"/>
    <property type="project" value="UniProtKB-SubCell"/>
</dbReference>
<dbReference type="FunFam" id="2.40.160.50:FF:000005">
    <property type="entry name" value="Outer membrane OMP85 family protein"/>
    <property type="match status" value="1"/>
</dbReference>
<dbReference type="PANTHER" id="PTHR12815:SF18">
    <property type="entry name" value="SORTING AND ASSEMBLY MACHINERY COMPONENT 50 HOMOLOG"/>
    <property type="match status" value="1"/>
</dbReference>
<dbReference type="GO" id="GO:0009707">
    <property type="term" value="C:chloroplast outer membrane"/>
    <property type="evidence" value="ECO:0007669"/>
    <property type="project" value="UniProtKB-SubCell"/>
</dbReference>
<evidence type="ECO:0000313" key="11">
    <source>
        <dbReference type="Proteomes" id="UP001237642"/>
    </source>
</evidence>
<dbReference type="Proteomes" id="UP001237642">
    <property type="component" value="Unassembled WGS sequence"/>
</dbReference>
<evidence type="ECO:0000313" key="10">
    <source>
        <dbReference type="EMBL" id="KAK1355117.1"/>
    </source>
</evidence>
<evidence type="ECO:0000256" key="2">
    <source>
        <dbReference type="ARBA" id="ARBA00010913"/>
    </source>
</evidence>
<dbReference type="Gene3D" id="2.40.160.50">
    <property type="entry name" value="membrane protein fhac: a member of the omp85/tpsb transporter family"/>
    <property type="match status" value="1"/>
</dbReference>
<evidence type="ECO:0000256" key="4">
    <source>
        <dbReference type="ARBA" id="ARBA00022692"/>
    </source>
</evidence>
<reference evidence="10" key="2">
    <citation type="submission" date="2023-05" db="EMBL/GenBank/DDBJ databases">
        <authorList>
            <person name="Schelkunov M.I."/>
        </authorList>
    </citation>
    <scope>NUCLEOTIDE SEQUENCE</scope>
    <source>
        <strain evidence="10">Hsosn_3</strain>
        <tissue evidence="10">Leaf</tissue>
    </source>
</reference>
<comment type="similarity">
    <text evidence="2">Belongs to the SAM50/omp85 family.</text>
</comment>
<dbReference type="InterPro" id="IPR000184">
    <property type="entry name" value="Bac_surfAg_D15"/>
</dbReference>
<proteinExistence type="inferred from homology"/>
<keyword evidence="6" id="KW-0472">Membrane</keyword>
<dbReference type="EMBL" id="JAUIZM010000011">
    <property type="protein sequence ID" value="KAK1355117.1"/>
    <property type="molecule type" value="Genomic_DNA"/>
</dbReference>
<evidence type="ECO:0000259" key="9">
    <source>
        <dbReference type="Pfam" id="PF01103"/>
    </source>
</evidence>
<feature type="domain" description="Bacterial surface antigen (D15)" evidence="9">
    <location>
        <begin position="176"/>
        <end position="518"/>
    </location>
</feature>
<organism evidence="10 11">
    <name type="scientific">Heracleum sosnowskyi</name>
    <dbReference type="NCBI Taxonomy" id="360622"/>
    <lineage>
        <taxon>Eukaryota</taxon>
        <taxon>Viridiplantae</taxon>
        <taxon>Streptophyta</taxon>
        <taxon>Embryophyta</taxon>
        <taxon>Tracheophyta</taxon>
        <taxon>Spermatophyta</taxon>
        <taxon>Magnoliopsida</taxon>
        <taxon>eudicotyledons</taxon>
        <taxon>Gunneridae</taxon>
        <taxon>Pentapetalae</taxon>
        <taxon>asterids</taxon>
        <taxon>campanulids</taxon>
        <taxon>Apiales</taxon>
        <taxon>Apiaceae</taxon>
        <taxon>Apioideae</taxon>
        <taxon>apioid superclade</taxon>
        <taxon>Tordylieae</taxon>
        <taxon>Tordyliinae</taxon>
        <taxon>Heracleum</taxon>
    </lineage>
</organism>
<accession>A0AAD8GTR0</accession>
<evidence type="ECO:0000256" key="6">
    <source>
        <dbReference type="ARBA" id="ARBA00023136"/>
    </source>
</evidence>
<gene>
    <name evidence="10" type="ORF">POM88_048373</name>
</gene>
<dbReference type="AlphaFoldDB" id="A0AAD8GTR0"/>
<keyword evidence="5" id="KW-1002">Plastid outer membrane</keyword>
<feature type="compositionally biased region" description="Low complexity" evidence="8">
    <location>
        <begin position="13"/>
        <end position="24"/>
    </location>
</feature>
<evidence type="ECO:0000256" key="8">
    <source>
        <dbReference type="SAM" id="MobiDB-lite"/>
    </source>
</evidence>
<name>A0AAD8GTR0_9APIA</name>
<feature type="compositionally biased region" description="Basic and acidic residues" evidence="8">
    <location>
        <begin position="1"/>
        <end position="10"/>
    </location>
</feature>
<evidence type="ECO:0000256" key="7">
    <source>
        <dbReference type="ARBA" id="ARBA00024013"/>
    </source>
</evidence>
<dbReference type="Gene3D" id="3.10.20.310">
    <property type="entry name" value="membrane protein fhac"/>
    <property type="match status" value="1"/>
</dbReference>
<evidence type="ECO:0000256" key="3">
    <source>
        <dbReference type="ARBA" id="ARBA00022452"/>
    </source>
</evidence>
<feature type="compositionally biased region" description="Acidic residues" evidence="8">
    <location>
        <begin position="29"/>
        <end position="43"/>
    </location>
</feature>
<reference evidence="10" key="1">
    <citation type="submission" date="2023-02" db="EMBL/GenBank/DDBJ databases">
        <title>Genome of toxic invasive species Heracleum sosnowskyi carries increased number of genes despite the absence of recent whole-genome duplications.</title>
        <authorList>
            <person name="Schelkunov M."/>
            <person name="Shtratnikova V."/>
            <person name="Makarenko M."/>
            <person name="Klepikova A."/>
            <person name="Omelchenko D."/>
            <person name="Novikova G."/>
            <person name="Obukhova E."/>
            <person name="Bogdanov V."/>
            <person name="Penin A."/>
            <person name="Logacheva M."/>
        </authorList>
    </citation>
    <scope>NUCLEOTIDE SEQUENCE</scope>
    <source>
        <strain evidence="10">Hsosn_3</strain>
        <tissue evidence="10">Leaf</tissue>
    </source>
</reference>
<feature type="region of interest" description="Disordered" evidence="8">
    <location>
        <begin position="1"/>
        <end position="49"/>
    </location>
</feature>
<sequence>MSHSGEDPDHNQTPTAASDSISDATADKDLDDDDYADEEEELSEESKLRAQKAKMENLFHRISNETVPLRVHDVLIKGNNRTKESLIEAEIECLREATSVQELLKAASIANARLQRLDIFESVNITLDSGPAELPGTTNVIVQVVEPRMPYSGDFGVYSRPELRTWTLEAAGKLKNLFGYGDLWDSSLVYGWDQMSEFSAGVYLPRFKGIPTPVTARASLFSQDWLKFSSFKENMLGVSFGLLSTKNHDLAYNLSWRTLTDPSQMASSSVRRQLGHNLNSALKYTYKIDNRNSSFRPTKGYAFVSTTQIGGLSPDTRCLRYLRQELDLRCAFPLGFYNAALNFGVSVGVLFPWGSGFRSKPTSLLDRFYLGGTSSPVCTLGGPTSVLGFKARGLGPTELRRKGKDDNESSDSYPGTDFLGGDLAITAFADLSFDLPLRVLREAGIHGHIFASAGSLNKLSENAYRNLSYQKFRESLRSSIGCGVIVPTKIFRMEVNYCHIVSQQASDRGKTGVQFSFSSP</sequence>
<comment type="subcellular location">
    <subcellularLocation>
        <location evidence="1">Mitochondrion outer membrane</location>
        <topology evidence="1">Multi-pass membrane protein</topology>
    </subcellularLocation>
    <subcellularLocation>
        <location evidence="7">Plastid</location>
        <location evidence="7">Chloroplast outer membrane</location>
    </subcellularLocation>
</comment>